<dbReference type="EMBL" id="CALTRL010002251">
    <property type="protein sequence ID" value="CAH7675124.1"/>
    <property type="molecule type" value="Genomic_DNA"/>
</dbReference>
<dbReference type="Proteomes" id="UP001153365">
    <property type="component" value="Unassembled WGS sequence"/>
</dbReference>
<feature type="domain" description="Aspartyl/Glutamyl-tRNA(Gln) amidotransferase subunit B/E catalytic" evidence="6">
    <location>
        <begin position="116"/>
        <end position="194"/>
    </location>
</feature>
<evidence type="ECO:0000256" key="2">
    <source>
        <dbReference type="ARBA" id="ARBA00022741"/>
    </source>
</evidence>
<keyword evidence="4" id="KW-0648">Protein biosynthesis</keyword>
<dbReference type="PANTHER" id="PTHR11659">
    <property type="entry name" value="GLUTAMYL-TRNA GLN AMIDOTRANSFERASE SUBUNIT B MITOCHONDRIAL AND PROKARYOTIC PET112-RELATED"/>
    <property type="match status" value="1"/>
</dbReference>
<dbReference type="GO" id="GO:0032543">
    <property type="term" value="P:mitochondrial translation"/>
    <property type="evidence" value="ECO:0007669"/>
    <property type="project" value="TreeGrafter"/>
</dbReference>
<dbReference type="InterPro" id="IPR014746">
    <property type="entry name" value="Gln_synth/guanido_kin_cat_dom"/>
</dbReference>
<accession>A0AAV0AY98</accession>
<dbReference type="InterPro" id="IPR006075">
    <property type="entry name" value="Asn/Gln-tRNA_Trfase_suB/E_cat"/>
</dbReference>
<dbReference type="GO" id="GO:0070681">
    <property type="term" value="P:glutaminyl-tRNAGln biosynthesis via transamidation"/>
    <property type="evidence" value="ECO:0007669"/>
    <property type="project" value="TreeGrafter"/>
</dbReference>
<gene>
    <name evidence="7" type="ORF">PPACK8108_LOCUS10084</name>
</gene>
<evidence type="ECO:0000313" key="8">
    <source>
        <dbReference type="Proteomes" id="UP001153365"/>
    </source>
</evidence>
<dbReference type="GO" id="GO:0005739">
    <property type="term" value="C:mitochondrion"/>
    <property type="evidence" value="ECO:0007669"/>
    <property type="project" value="TreeGrafter"/>
</dbReference>
<keyword evidence="2" id="KW-0547">Nucleotide-binding</keyword>
<proteinExistence type="predicted"/>
<evidence type="ECO:0000256" key="3">
    <source>
        <dbReference type="ARBA" id="ARBA00022840"/>
    </source>
</evidence>
<dbReference type="InterPro" id="IPR017959">
    <property type="entry name" value="Asn/Gln-tRNA_amidoTrfase_suB/E"/>
</dbReference>
<evidence type="ECO:0000256" key="1">
    <source>
        <dbReference type="ARBA" id="ARBA00022598"/>
    </source>
</evidence>
<dbReference type="Pfam" id="PF02934">
    <property type="entry name" value="GatB_N"/>
    <property type="match status" value="1"/>
</dbReference>
<keyword evidence="8" id="KW-1185">Reference proteome</keyword>
<dbReference type="AlphaFoldDB" id="A0AAV0AY98"/>
<evidence type="ECO:0000259" key="6">
    <source>
        <dbReference type="Pfam" id="PF02934"/>
    </source>
</evidence>
<keyword evidence="3" id="KW-0067">ATP-binding</keyword>
<dbReference type="GO" id="GO:0050567">
    <property type="term" value="F:glutaminyl-tRNA synthase (glutamine-hydrolyzing) activity"/>
    <property type="evidence" value="ECO:0007669"/>
    <property type="project" value="TreeGrafter"/>
</dbReference>
<evidence type="ECO:0000313" key="7">
    <source>
        <dbReference type="EMBL" id="CAH7675124.1"/>
    </source>
</evidence>
<feature type="region of interest" description="Disordered" evidence="5">
    <location>
        <begin position="243"/>
        <end position="263"/>
    </location>
</feature>
<reference evidence="7" key="1">
    <citation type="submission" date="2022-06" db="EMBL/GenBank/DDBJ databases">
        <authorList>
            <consortium name="SYNGENTA / RWTH Aachen University"/>
        </authorList>
    </citation>
    <scope>NUCLEOTIDE SEQUENCE</scope>
</reference>
<sequence length="263" mass="29976">MESFPAGLYSRGPRFLMMMIVFNRNSISWTQSNVFSAVERGIISSRISGLETTTRSTVPSEPFSHQMNVSKIKCQEDCVAAARTPLVDQHFNTSVSKFYASIPESQPILSLDCLRLGLVQLEQDTAKLYKEPDLDKVTLIDLNWSRVGLIEIVAEPDLKIAKEASSFVRKLQTLLRFLGISKVNIEQGSLRCDIKCFNQKGFGVNVWREIYIPERPDSMIKRIWKDNGFRLVVVLLRMLEYSESEEPKEPEDTDKGDFNISNE</sequence>
<dbReference type="SUPFAM" id="SSF55931">
    <property type="entry name" value="Glutamine synthetase/guanido kinase"/>
    <property type="match status" value="1"/>
</dbReference>
<comment type="caution">
    <text evidence="7">The sequence shown here is derived from an EMBL/GenBank/DDBJ whole genome shotgun (WGS) entry which is preliminary data.</text>
</comment>
<evidence type="ECO:0000256" key="4">
    <source>
        <dbReference type="ARBA" id="ARBA00022917"/>
    </source>
</evidence>
<protein>
    <submittedName>
        <fullName evidence="7">GatB/GatE catalytic domain-domain-containing protein</fullName>
    </submittedName>
</protein>
<organism evidence="7 8">
    <name type="scientific">Phakopsora pachyrhizi</name>
    <name type="common">Asian soybean rust disease fungus</name>
    <dbReference type="NCBI Taxonomy" id="170000"/>
    <lineage>
        <taxon>Eukaryota</taxon>
        <taxon>Fungi</taxon>
        <taxon>Dikarya</taxon>
        <taxon>Basidiomycota</taxon>
        <taxon>Pucciniomycotina</taxon>
        <taxon>Pucciniomycetes</taxon>
        <taxon>Pucciniales</taxon>
        <taxon>Phakopsoraceae</taxon>
        <taxon>Phakopsora</taxon>
    </lineage>
</organism>
<dbReference type="GO" id="GO:0030956">
    <property type="term" value="C:glutamyl-tRNA(Gln) amidotransferase complex"/>
    <property type="evidence" value="ECO:0007669"/>
    <property type="project" value="TreeGrafter"/>
</dbReference>
<dbReference type="PANTHER" id="PTHR11659:SF0">
    <property type="entry name" value="GLUTAMYL-TRNA(GLN) AMIDOTRANSFERASE SUBUNIT B, MITOCHONDRIAL"/>
    <property type="match status" value="1"/>
</dbReference>
<evidence type="ECO:0000256" key="5">
    <source>
        <dbReference type="SAM" id="MobiDB-lite"/>
    </source>
</evidence>
<keyword evidence="1" id="KW-0436">Ligase</keyword>
<dbReference type="GO" id="GO:0005524">
    <property type="term" value="F:ATP binding"/>
    <property type="evidence" value="ECO:0007669"/>
    <property type="project" value="UniProtKB-KW"/>
</dbReference>
<name>A0AAV0AY98_PHAPC</name>
<feature type="compositionally biased region" description="Acidic residues" evidence="5">
    <location>
        <begin position="243"/>
        <end position="254"/>
    </location>
</feature>